<evidence type="ECO:0000313" key="12">
    <source>
        <dbReference type="EMBL" id="TQM71084.1"/>
    </source>
</evidence>
<dbReference type="Gene3D" id="3.40.390.10">
    <property type="entry name" value="Collagenase (Catalytic Domain)"/>
    <property type="match status" value="1"/>
</dbReference>
<dbReference type="GO" id="GO:0006508">
    <property type="term" value="P:proteolysis"/>
    <property type="evidence" value="ECO:0007669"/>
    <property type="project" value="UniProtKB-KW"/>
</dbReference>
<proteinExistence type="inferred from homology"/>
<feature type="chain" id="PRO_5039310693" evidence="10">
    <location>
        <begin position="19"/>
        <end position="349"/>
    </location>
</feature>
<reference evidence="12 13" key="1">
    <citation type="submission" date="2019-06" db="EMBL/GenBank/DDBJ databases">
        <title>Sequencing the genomes of 1000 actinobacteria strains.</title>
        <authorList>
            <person name="Klenk H.-P."/>
        </authorList>
    </citation>
    <scope>NUCLEOTIDE SEQUENCE [LARGE SCALE GENOMIC DNA]</scope>
    <source>
        <strain evidence="12 13">DSM 45043</strain>
    </source>
</reference>
<dbReference type="Pfam" id="PF05572">
    <property type="entry name" value="Peptidase_M43"/>
    <property type="match status" value="1"/>
</dbReference>
<evidence type="ECO:0000256" key="5">
    <source>
        <dbReference type="ARBA" id="ARBA00022801"/>
    </source>
</evidence>
<evidence type="ECO:0000313" key="13">
    <source>
        <dbReference type="Proteomes" id="UP000316706"/>
    </source>
</evidence>
<accession>A0A543IKI2</accession>
<evidence type="ECO:0000256" key="6">
    <source>
        <dbReference type="ARBA" id="ARBA00022833"/>
    </source>
</evidence>
<gene>
    <name evidence="12" type="ORF">FHX41_4835</name>
</gene>
<feature type="domain" description="Peptidase M43 pregnancy-associated plasma-A" evidence="11">
    <location>
        <begin position="238"/>
        <end position="318"/>
    </location>
</feature>
<dbReference type="GO" id="GO:0046872">
    <property type="term" value="F:metal ion binding"/>
    <property type="evidence" value="ECO:0007669"/>
    <property type="project" value="UniProtKB-KW"/>
</dbReference>
<keyword evidence="5" id="KW-0378">Hydrolase</keyword>
<keyword evidence="6" id="KW-0862">Zinc</keyword>
<keyword evidence="7" id="KW-0482">Metalloprotease</keyword>
<evidence type="ECO:0000256" key="8">
    <source>
        <dbReference type="ARBA" id="ARBA00023157"/>
    </source>
</evidence>
<feature type="signal peptide" evidence="10">
    <location>
        <begin position="1"/>
        <end position="18"/>
    </location>
</feature>
<evidence type="ECO:0000256" key="9">
    <source>
        <dbReference type="SAM" id="MobiDB-lite"/>
    </source>
</evidence>
<sequence>MRRLAGVSLCALMVTVCAVSGSVSDRTRLRAAPAAEHDDGCGPDSAARGARPEGARPEGARPHDHADLGRDQVVAMLDDLRRTLLDRYGTSDERRLDSTLRRTRGIVVPVRFHVVHSGSRGRLSAKDVGRQMAALNAAYGGRKGGVDTGVRFRLAGHYRINSPAWFHQPRRYEAAMKKRLRKGGPGTLNIYTAAVGTDVLGFSTFPQWYRKRPYMDGVVIDYRSIPGGSLRHFDRGYTAVHETGHWLGLFHTFENGCVSPGDGVADTPYEARPAAACPHGRDTCPQRGRDPVHNFMDYAYDTCMREFTAGQGRRIRAAWAAYRSRRSSARHVGLGTGPATGARSVAAPR</sequence>
<dbReference type="InterPro" id="IPR024079">
    <property type="entry name" value="MetalloPept_cat_dom_sf"/>
</dbReference>
<keyword evidence="2" id="KW-0645">Protease</keyword>
<keyword evidence="8" id="KW-1015">Disulfide bond</keyword>
<dbReference type="InterPro" id="IPR008754">
    <property type="entry name" value="Peptidase_M43"/>
</dbReference>
<dbReference type="AlphaFoldDB" id="A0A543IKI2"/>
<keyword evidence="13" id="KW-1185">Reference proteome</keyword>
<protein>
    <submittedName>
        <fullName evidence="12">Pregnancy-associated plasma protein-A</fullName>
    </submittedName>
</protein>
<dbReference type="Proteomes" id="UP000316706">
    <property type="component" value="Unassembled WGS sequence"/>
</dbReference>
<dbReference type="GO" id="GO:0008237">
    <property type="term" value="F:metallopeptidase activity"/>
    <property type="evidence" value="ECO:0007669"/>
    <property type="project" value="UniProtKB-KW"/>
</dbReference>
<evidence type="ECO:0000256" key="2">
    <source>
        <dbReference type="ARBA" id="ARBA00022670"/>
    </source>
</evidence>
<dbReference type="CDD" id="cd04275">
    <property type="entry name" value="ZnMc_pappalysin_like"/>
    <property type="match status" value="1"/>
</dbReference>
<evidence type="ECO:0000256" key="4">
    <source>
        <dbReference type="ARBA" id="ARBA00022729"/>
    </source>
</evidence>
<keyword evidence="4 10" id="KW-0732">Signal</keyword>
<feature type="compositionally biased region" description="Basic and acidic residues" evidence="9">
    <location>
        <begin position="50"/>
        <end position="68"/>
    </location>
</feature>
<evidence type="ECO:0000256" key="3">
    <source>
        <dbReference type="ARBA" id="ARBA00022723"/>
    </source>
</evidence>
<comment type="similarity">
    <text evidence="1">Belongs to the peptidase M43B family.</text>
</comment>
<comment type="caution">
    <text evidence="12">The sequence shown here is derived from an EMBL/GenBank/DDBJ whole genome shotgun (WGS) entry which is preliminary data.</text>
</comment>
<dbReference type="SUPFAM" id="SSF55486">
    <property type="entry name" value="Metalloproteases ('zincins'), catalytic domain"/>
    <property type="match status" value="1"/>
</dbReference>
<dbReference type="PANTHER" id="PTHR47466">
    <property type="match status" value="1"/>
</dbReference>
<name>A0A543IKI2_9ACTN</name>
<feature type="region of interest" description="Disordered" evidence="9">
    <location>
        <begin position="330"/>
        <end position="349"/>
    </location>
</feature>
<dbReference type="PANTHER" id="PTHR47466:SF1">
    <property type="entry name" value="METALLOPROTEASE MEP1 (AFU_ORTHOLOGUE AFUA_1G07730)-RELATED"/>
    <property type="match status" value="1"/>
</dbReference>
<evidence type="ECO:0000256" key="1">
    <source>
        <dbReference type="ARBA" id="ARBA00008721"/>
    </source>
</evidence>
<evidence type="ECO:0000259" key="11">
    <source>
        <dbReference type="Pfam" id="PF05572"/>
    </source>
</evidence>
<dbReference type="EMBL" id="VFPO01000001">
    <property type="protein sequence ID" value="TQM71084.1"/>
    <property type="molecule type" value="Genomic_DNA"/>
</dbReference>
<feature type="region of interest" description="Disordered" evidence="9">
    <location>
        <begin position="30"/>
        <end position="68"/>
    </location>
</feature>
<keyword evidence="3" id="KW-0479">Metal-binding</keyword>
<evidence type="ECO:0000256" key="10">
    <source>
        <dbReference type="SAM" id="SignalP"/>
    </source>
</evidence>
<evidence type="ECO:0000256" key="7">
    <source>
        <dbReference type="ARBA" id="ARBA00023049"/>
    </source>
</evidence>
<organism evidence="12 13">
    <name type="scientific">Actinomadura hallensis</name>
    <dbReference type="NCBI Taxonomy" id="337895"/>
    <lineage>
        <taxon>Bacteria</taxon>
        <taxon>Bacillati</taxon>
        <taxon>Actinomycetota</taxon>
        <taxon>Actinomycetes</taxon>
        <taxon>Streptosporangiales</taxon>
        <taxon>Thermomonosporaceae</taxon>
        <taxon>Actinomadura</taxon>
    </lineage>
</organism>